<sequence length="148" mass="17817">MLRWQIDMQEYRRDMTIVHKSGSIHKNEDGLSRWVLANTPQNPEWVPQEENQIEIICVTDIGTEFFNQAKEIYDMDKKCHILFQLLMKECKDPYLYTKLEEIWKKAHDEGRFHLHGRFLYHRTKHTCTITLTDRALISTILHEYHDSV</sequence>
<accession>A0A9Q3EQJ1</accession>
<reference evidence="1" key="1">
    <citation type="submission" date="2021-03" db="EMBL/GenBank/DDBJ databases">
        <title>Draft genome sequence of rust myrtle Austropuccinia psidii MF-1, a brazilian biotype.</title>
        <authorList>
            <person name="Quecine M.C."/>
            <person name="Pachon D.M.R."/>
            <person name="Bonatelli M.L."/>
            <person name="Correr F.H."/>
            <person name="Franceschini L.M."/>
            <person name="Leite T.F."/>
            <person name="Margarido G.R.A."/>
            <person name="Almeida C.A."/>
            <person name="Ferrarezi J.A."/>
            <person name="Labate C.A."/>
        </authorList>
    </citation>
    <scope>NUCLEOTIDE SEQUENCE</scope>
    <source>
        <strain evidence="1">MF-1</strain>
    </source>
</reference>
<organism evidence="1 2">
    <name type="scientific">Austropuccinia psidii MF-1</name>
    <dbReference type="NCBI Taxonomy" id="1389203"/>
    <lineage>
        <taxon>Eukaryota</taxon>
        <taxon>Fungi</taxon>
        <taxon>Dikarya</taxon>
        <taxon>Basidiomycota</taxon>
        <taxon>Pucciniomycotina</taxon>
        <taxon>Pucciniomycetes</taxon>
        <taxon>Pucciniales</taxon>
        <taxon>Sphaerophragmiaceae</taxon>
        <taxon>Austropuccinia</taxon>
    </lineage>
</organism>
<comment type="caution">
    <text evidence="1">The sequence shown here is derived from an EMBL/GenBank/DDBJ whole genome shotgun (WGS) entry which is preliminary data.</text>
</comment>
<evidence type="ECO:0000313" key="2">
    <source>
        <dbReference type="Proteomes" id="UP000765509"/>
    </source>
</evidence>
<evidence type="ECO:0000313" key="1">
    <source>
        <dbReference type="EMBL" id="MBW0525229.1"/>
    </source>
</evidence>
<proteinExistence type="predicted"/>
<protein>
    <submittedName>
        <fullName evidence="1">Uncharacterized protein</fullName>
    </submittedName>
</protein>
<dbReference type="Proteomes" id="UP000765509">
    <property type="component" value="Unassembled WGS sequence"/>
</dbReference>
<keyword evidence="2" id="KW-1185">Reference proteome</keyword>
<dbReference type="EMBL" id="AVOT02031657">
    <property type="protein sequence ID" value="MBW0525229.1"/>
    <property type="molecule type" value="Genomic_DNA"/>
</dbReference>
<gene>
    <name evidence="1" type="ORF">O181_064944</name>
</gene>
<dbReference type="AlphaFoldDB" id="A0A9Q3EQJ1"/>
<name>A0A9Q3EQJ1_9BASI</name>